<protein>
    <submittedName>
        <fullName evidence="17">Short chain enoyl-CoA hydratase /3-hydroxyacyl-CoA dehydrogenase</fullName>
    </submittedName>
</protein>
<dbReference type="InterPro" id="IPR006176">
    <property type="entry name" value="3-OHacyl-CoA_DH_NAD-bd"/>
</dbReference>
<dbReference type="GO" id="GO:0004300">
    <property type="term" value="F:enoyl-CoA hydratase activity"/>
    <property type="evidence" value="ECO:0007669"/>
    <property type="project" value="UniProtKB-ARBA"/>
</dbReference>
<dbReference type="Proteomes" id="UP000199377">
    <property type="component" value="Unassembled WGS sequence"/>
</dbReference>
<keyword evidence="12" id="KW-0511">Multifunctional enzyme</keyword>
<dbReference type="AlphaFoldDB" id="A0A1I3BGS8"/>
<dbReference type="EMBL" id="FOQH01000001">
    <property type="protein sequence ID" value="SFH61497.1"/>
    <property type="molecule type" value="Genomic_DNA"/>
</dbReference>
<dbReference type="InterPro" id="IPR029045">
    <property type="entry name" value="ClpP/crotonase-like_dom_sf"/>
</dbReference>
<dbReference type="Gene3D" id="1.10.1040.50">
    <property type="match status" value="1"/>
</dbReference>
<keyword evidence="6" id="KW-0560">Oxidoreductase</keyword>
<evidence type="ECO:0000256" key="14">
    <source>
        <dbReference type="RuleBase" id="RU003707"/>
    </source>
</evidence>
<gene>
    <name evidence="17" type="ORF">SAMN05216258_10179</name>
</gene>
<keyword evidence="9" id="KW-0576">Peroxisome</keyword>
<dbReference type="FunFam" id="3.40.50.720:FF:000009">
    <property type="entry name" value="Fatty oxidation complex, alpha subunit"/>
    <property type="match status" value="1"/>
</dbReference>
<dbReference type="UniPathway" id="UPA00659"/>
<evidence type="ECO:0000256" key="12">
    <source>
        <dbReference type="ARBA" id="ARBA00023268"/>
    </source>
</evidence>
<dbReference type="RefSeq" id="WP_245779008.1">
    <property type="nucleotide sequence ID" value="NZ_FOQH01000001.1"/>
</dbReference>
<evidence type="ECO:0000256" key="5">
    <source>
        <dbReference type="ARBA" id="ARBA00022963"/>
    </source>
</evidence>
<dbReference type="InterPro" id="IPR018376">
    <property type="entry name" value="Enoyl-CoA_hyd/isom_CS"/>
</dbReference>
<comment type="similarity">
    <text evidence="3">In the N-terminal section; belongs to the enoyl-CoA hydratase/isomerase family.</text>
</comment>
<dbReference type="GO" id="GO:0016853">
    <property type="term" value="F:isomerase activity"/>
    <property type="evidence" value="ECO:0007669"/>
    <property type="project" value="UniProtKB-KW"/>
</dbReference>
<dbReference type="InterPro" id="IPR001753">
    <property type="entry name" value="Enoyl-CoA_hydra/iso"/>
</dbReference>
<dbReference type="SUPFAM" id="SSF51735">
    <property type="entry name" value="NAD(P)-binding Rossmann-fold domains"/>
    <property type="match status" value="1"/>
</dbReference>
<feature type="domain" description="3-hydroxyacyl-CoA dehydrogenase C-terminal" evidence="15">
    <location>
        <begin position="482"/>
        <end position="568"/>
    </location>
</feature>
<dbReference type="STRING" id="1114924.SAMN05216258_10179"/>
<dbReference type="GO" id="GO:0006635">
    <property type="term" value="P:fatty acid beta-oxidation"/>
    <property type="evidence" value="ECO:0007669"/>
    <property type="project" value="UniProtKB-UniPathway"/>
</dbReference>
<keyword evidence="7" id="KW-0520">NAD</keyword>
<dbReference type="PANTHER" id="PTHR23309">
    <property type="entry name" value="3-HYDROXYACYL-COA DEHYROGENASE"/>
    <property type="match status" value="1"/>
</dbReference>
<feature type="domain" description="3-hydroxyacyl-CoA dehydrogenase C-terminal" evidence="15">
    <location>
        <begin position="605"/>
        <end position="690"/>
    </location>
</feature>
<dbReference type="CDD" id="cd06558">
    <property type="entry name" value="crotonase-like"/>
    <property type="match status" value="1"/>
</dbReference>
<dbReference type="Gene3D" id="3.40.50.720">
    <property type="entry name" value="NAD(P)-binding Rossmann-like Domain"/>
    <property type="match status" value="1"/>
</dbReference>
<keyword evidence="4" id="KW-0276">Fatty acid metabolism</keyword>
<evidence type="ECO:0000256" key="8">
    <source>
        <dbReference type="ARBA" id="ARBA00023098"/>
    </source>
</evidence>
<evidence type="ECO:0000313" key="18">
    <source>
        <dbReference type="Proteomes" id="UP000199377"/>
    </source>
</evidence>
<comment type="catalytic activity">
    <reaction evidence="13">
        <text>a (3S)-3-hydroxyacyl-CoA + NAD(+) = a 3-oxoacyl-CoA + NADH + H(+)</text>
        <dbReference type="Rhea" id="RHEA:22432"/>
        <dbReference type="ChEBI" id="CHEBI:15378"/>
        <dbReference type="ChEBI" id="CHEBI:57318"/>
        <dbReference type="ChEBI" id="CHEBI:57540"/>
        <dbReference type="ChEBI" id="CHEBI:57945"/>
        <dbReference type="ChEBI" id="CHEBI:90726"/>
        <dbReference type="EC" id="1.1.1.35"/>
    </reaction>
</comment>
<dbReference type="FunFam" id="1.10.1040.50:FF:000006">
    <property type="entry name" value="Peroxisomal bifunctional enzyme"/>
    <property type="match status" value="1"/>
</dbReference>
<evidence type="ECO:0000256" key="4">
    <source>
        <dbReference type="ARBA" id="ARBA00022832"/>
    </source>
</evidence>
<dbReference type="Pfam" id="PF02737">
    <property type="entry name" value="3HCDH_N"/>
    <property type="match status" value="1"/>
</dbReference>
<comment type="pathway">
    <text evidence="2">Lipid metabolism; fatty acid beta-oxidation.</text>
</comment>
<dbReference type="Pfam" id="PF00725">
    <property type="entry name" value="3HCDH"/>
    <property type="match status" value="2"/>
</dbReference>
<evidence type="ECO:0000256" key="1">
    <source>
        <dbReference type="ARBA" id="ARBA00004275"/>
    </source>
</evidence>
<name>A0A1I3BGS8_9RHOB</name>
<sequence>MSREEKLVSDPISSTRMVGRVLVVESDNPPVNALGHAVRKGLHDAAKAAESPDVDAVVIACKGRTFHAGADIREFGKPPQAPGLGEVIDAFEALQKPVVAAIHGTALGGGLEVALGCDYRVAAPSAKIGLPEVKLGLLPGAGGTQRLPRLIGAVAALGPIVTGEPIPAKKAKEMGAIDEIIEGDLVEGAVAFARKLVADKAPLRPLSKMDAPKTDMAAFDEAAAKLLRRSRGLKAPSVNAQAVKNAVTLPFAEGMKKEREYFLDLVSGEESKAQRHAFFAEREAAKVPGVTKDVKARPINKMAVLGAGTMGGGITMSFASAGIPVTIIDLNPEALDRGMKIIEKNYRATQARGGLTEAQVDKALANITPSSNFDDVADADMVIEAVFENMDLKKKIFKDLDAKCKPGCVLASNTSTLDVDEIAAVTSRPQDVLGMHFFSPANVMRLLEIVRGDKTAPDVLKTAMEVGKKGGKVPVVVGVCYGFVGNRMLHARGAQVRKLLLEGASPVEVDGALTKFGMAMGPLQMSDMAGLDVGWRIRQETGAKDPVGDALHEMGRHGQKTKAGYYLYEEGSRTPIPDPEVDALIAKVAKEQGIKRREIDEKEVFERLMFSMINEAAKILDEGIALRPSDIDVIYLYGYGFPMGKGGPMFYADSVTPAYIADRLNIYADNTGDEELRPCPYLARLAEQGTTFAADAAAGSKAA</sequence>
<evidence type="ECO:0000256" key="7">
    <source>
        <dbReference type="ARBA" id="ARBA00023027"/>
    </source>
</evidence>
<dbReference type="SUPFAM" id="SSF48179">
    <property type="entry name" value="6-phosphogluconate dehydrogenase C-terminal domain-like"/>
    <property type="match status" value="2"/>
</dbReference>
<evidence type="ECO:0000256" key="13">
    <source>
        <dbReference type="ARBA" id="ARBA00049556"/>
    </source>
</evidence>
<accession>A0A1I3BGS8</accession>
<evidence type="ECO:0000313" key="17">
    <source>
        <dbReference type="EMBL" id="SFH61497.1"/>
    </source>
</evidence>
<dbReference type="SUPFAM" id="SSF52096">
    <property type="entry name" value="ClpP/crotonase"/>
    <property type="match status" value="1"/>
</dbReference>
<evidence type="ECO:0000256" key="11">
    <source>
        <dbReference type="ARBA" id="ARBA00023239"/>
    </source>
</evidence>
<keyword evidence="11" id="KW-0456">Lyase</keyword>
<dbReference type="Gene3D" id="3.90.226.10">
    <property type="entry name" value="2-enoyl-CoA Hydratase, Chain A, domain 1"/>
    <property type="match status" value="1"/>
</dbReference>
<dbReference type="GO" id="GO:0003857">
    <property type="term" value="F:(3S)-3-hydroxyacyl-CoA dehydrogenase (NAD+) activity"/>
    <property type="evidence" value="ECO:0007669"/>
    <property type="project" value="UniProtKB-EC"/>
</dbReference>
<feature type="domain" description="3-hydroxyacyl-CoA dehydrogenase NAD binding" evidence="16">
    <location>
        <begin position="301"/>
        <end position="478"/>
    </location>
</feature>
<comment type="subcellular location">
    <subcellularLocation>
        <location evidence="1">Peroxisome</location>
    </subcellularLocation>
</comment>
<dbReference type="GO" id="GO:0070403">
    <property type="term" value="F:NAD+ binding"/>
    <property type="evidence" value="ECO:0007669"/>
    <property type="project" value="InterPro"/>
</dbReference>
<reference evidence="17 18" key="1">
    <citation type="submission" date="2016-10" db="EMBL/GenBank/DDBJ databases">
        <authorList>
            <person name="de Groot N.N."/>
        </authorList>
    </citation>
    <scope>NUCLEOTIDE SEQUENCE [LARGE SCALE GENOMIC DNA]</scope>
    <source>
        <strain evidence="17 18">CGMCC 1.11030</strain>
    </source>
</reference>
<evidence type="ECO:0000256" key="2">
    <source>
        <dbReference type="ARBA" id="ARBA00005005"/>
    </source>
</evidence>
<dbReference type="Pfam" id="PF00378">
    <property type="entry name" value="ECH_1"/>
    <property type="match status" value="1"/>
</dbReference>
<keyword evidence="8" id="KW-0443">Lipid metabolism</keyword>
<evidence type="ECO:0000259" key="15">
    <source>
        <dbReference type="Pfam" id="PF00725"/>
    </source>
</evidence>
<comment type="similarity">
    <text evidence="14">Belongs to the enoyl-CoA hydratase/isomerase family.</text>
</comment>
<evidence type="ECO:0000256" key="9">
    <source>
        <dbReference type="ARBA" id="ARBA00023140"/>
    </source>
</evidence>
<keyword evidence="18" id="KW-1185">Reference proteome</keyword>
<proteinExistence type="inferred from homology"/>
<organism evidence="17 18">
    <name type="scientific">Albimonas pacifica</name>
    <dbReference type="NCBI Taxonomy" id="1114924"/>
    <lineage>
        <taxon>Bacteria</taxon>
        <taxon>Pseudomonadati</taxon>
        <taxon>Pseudomonadota</taxon>
        <taxon>Alphaproteobacteria</taxon>
        <taxon>Rhodobacterales</taxon>
        <taxon>Paracoccaceae</taxon>
        <taxon>Albimonas</taxon>
    </lineage>
</organism>
<dbReference type="PROSITE" id="PS00166">
    <property type="entry name" value="ENOYL_COA_HYDRATASE"/>
    <property type="match status" value="1"/>
</dbReference>
<keyword evidence="5" id="KW-0442">Lipid degradation</keyword>
<dbReference type="InterPro" id="IPR008927">
    <property type="entry name" value="6-PGluconate_DH-like_C_sf"/>
</dbReference>
<dbReference type="InterPro" id="IPR006108">
    <property type="entry name" value="3HC_DH_C"/>
</dbReference>
<evidence type="ECO:0000256" key="3">
    <source>
        <dbReference type="ARBA" id="ARBA00008750"/>
    </source>
</evidence>
<evidence type="ECO:0000256" key="10">
    <source>
        <dbReference type="ARBA" id="ARBA00023235"/>
    </source>
</evidence>
<keyword evidence="10" id="KW-0413">Isomerase</keyword>
<dbReference type="InterPro" id="IPR036291">
    <property type="entry name" value="NAD(P)-bd_dom_sf"/>
</dbReference>
<evidence type="ECO:0000259" key="16">
    <source>
        <dbReference type="Pfam" id="PF02737"/>
    </source>
</evidence>
<evidence type="ECO:0000256" key="6">
    <source>
        <dbReference type="ARBA" id="ARBA00023002"/>
    </source>
</evidence>